<evidence type="ECO:0000313" key="3">
    <source>
        <dbReference type="Proteomes" id="UP000059574"/>
    </source>
</evidence>
<name>A0A0S2LZ32_9MICC</name>
<evidence type="ECO:0000313" key="2">
    <source>
        <dbReference type="EMBL" id="ALO66733.1"/>
    </source>
</evidence>
<dbReference type="EMBL" id="CP013200">
    <property type="protein sequence ID" value="ALO66733.1"/>
    <property type="molecule type" value="Genomic_DNA"/>
</dbReference>
<feature type="compositionally biased region" description="Polar residues" evidence="1">
    <location>
        <begin position="204"/>
        <end position="215"/>
    </location>
</feature>
<dbReference type="AlphaFoldDB" id="A0A0S2LZ32"/>
<feature type="region of interest" description="Disordered" evidence="1">
    <location>
        <begin position="204"/>
        <end position="230"/>
    </location>
</feature>
<organism evidence="2 3">
    <name type="scientific">Arthrobacter alpinus</name>
    <dbReference type="NCBI Taxonomy" id="656366"/>
    <lineage>
        <taxon>Bacteria</taxon>
        <taxon>Bacillati</taxon>
        <taxon>Actinomycetota</taxon>
        <taxon>Actinomycetes</taxon>
        <taxon>Micrococcales</taxon>
        <taxon>Micrococcaceae</taxon>
        <taxon>Arthrobacter</taxon>
    </lineage>
</organism>
<accession>A0A0S2LZ32</accession>
<reference evidence="2 3" key="2">
    <citation type="journal article" date="2016" name="J. Biotechnol.">
        <title>Complete genome sequence of Arthrobacter alpinus ERGS4:06, a yellow pigmented bacterium tolerant to cold and radiations isolated from Sikkim Himalaya.</title>
        <authorList>
            <person name="Kumar R."/>
            <person name="Singh D."/>
            <person name="Swarnkar M.K."/>
            <person name="Singh A.K."/>
            <person name="Kumar S."/>
        </authorList>
    </citation>
    <scope>NUCLEOTIDE SEQUENCE [LARGE SCALE GENOMIC DNA]</scope>
    <source>
        <strain evidence="2 3">ERGS4:06</strain>
    </source>
</reference>
<sequence length="230" mass="24961">MLAEYDYLAQIAASDDVTRLISAHSPGLVAEMQASPSWGALVASWRRTAVTDRFLAEQTLVGGLEPAAGVRDVAAIVHSLLQVLQRRLPAASSLTMAPVSVLTDREDLRDLLDDVQHRIAKRLSAVAVHALANEEPWMDRLRAQTGLQANDETWKSLVRDVAGYRDRWDIDNSGLPLGAPPSATDWDHSDQRARLEVRIAATRSGNQSAIQTPTPVVSIHSPSPIVGPSL</sequence>
<protein>
    <submittedName>
        <fullName evidence="2">Uncharacterized protein</fullName>
    </submittedName>
</protein>
<proteinExistence type="predicted"/>
<gene>
    <name evidence="2" type="ORF">AS189_09750</name>
</gene>
<reference evidence="3" key="1">
    <citation type="submission" date="2015-11" db="EMBL/GenBank/DDBJ databases">
        <authorList>
            <person name="Kumar R."/>
            <person name="Singh D."/>
            <person name="Swarnkar M.K."/>
            <person name="Singh A.K."/>
            <person name="Kumar S."/>
        </authorList>
    </citation>
    <scope>NUCLEOTIDE SEQUENCE [LARGE SCALE GENOMIC DNA]</scope>
    <source>
        <strain evidence="3">ERGS4:06</strain>
    </source>
</reference>
<dbReference type="Proteomes" id="UP000059574">
    <property type="component" value="Chromosome"/>
</dbReference>
<evidence type="ECO:0000256" key="1">
    <source>
        <dbReference type="SAM" id="MobiDB-lite"/>
    </source>
</evidence>
<dbReference type="RefSeq" id="WP_062288129.1">
    <property type="nucleotide sequence ID" value="NZ_CP013200.1"/>
</dbReference>